<dbReference type="PROSITE" id="PS51000">
    <property type="entry name" value="HTH_DEOR_2"/>
    <property type="match status" value="1"/>
</dbReference>
<proteinExistence type="predicted"/>
<keyword evidence="3" id="KW-0804">Transcription</keyword>
<dbReference type="PANTHER" id="PTHR30146:SF155">
    <property type="entry name" value="ALANINE RACEMASE"/>
    <property type="match status" value="1"/>
</dbReference>
<evidence type="ECO:0000313" key="5">
    <source>
        <dbReference type="EMBL" id="GAA5193892.1"/>
    </source>
</evidence>
<protein>
    <submittedName>
        <fullName evidence="5">Substrate-binding domain-containing protein</fullName>
    </submittedName>
</protein>
<comment type="caution">
    <text evidence="5">The sequence shown here is derived from an EMBL/GenBank/DDBJ whole genome shotgun (WGS) entry which is preliminary data.</text>
</comment>
<dbReference type="PANTHER" id="PTHR30146">
    <property type="entry name" value="LACI-RELATED TRANSCRIPTIONAL REPRESSOR"/>
    <property type="match status" value="1"/>
</dbReference>
<reference evidence="6" key="1">
    <citation type="journal article" date="2019" name="Int. J. Syst. Evol. Microbiol.">
        <title>The Global Catalogue of Microorganisms (GCM) 10K type strain sequencing project: providing services to taxonomists for standard genome sequencing and annotation.</title>
        <authorList>
            <consortium name="The Broad Institute Genomics Platform"/>
            <consortium name="The Broad Institute Genome Sequencing Center for Infectious Disease"/>
            <person name="Wu L."/>
            <person name="Ma J."/>
        </authorList>
    </citation>
    <scope>NUCLEOTIDE SEQUENCE [LARGE SCALE GENOMIC DNA]</scope>
    <source>
        <strain evidence="6">JCM 18304</strain>
    </source>
</reference>
<dbReference type="InterPro" id="IPR036390">
    <property type="entry name" value="WH_DNA-bd_sf"/>
</dbReference>
<dbReference type="InterPro" id="IPR028082">
    <property type="entry name" value="Peripla_BP_I"/>
</dbReference>
<keyword evidence="1" id="KW-0805">Transcription regulation</keyword>
<dbReference type="InterPro" id="IPR001034">
    <property type="entry name" value="DeoR_HTH"/>
</dbReference>
<dbReference type="SUPFAM" id="SSF46785">
    <property type="entry name" value="Winged helix' DNA-binding domain"/>
    <property type="match status" value="1"/>
</dbReference>
<dbReference type="InterPro" id="IPR046335">
    <property type="entry name" value="LacI/GalR-like_sensor"/>
</dbReference>
<evidence type="ECO:0000256" key="2">
    <source>
        <dbReference type="ARBA" id="ARBA00023125"/>
    </source>
</evidence>
<dbReference type="EMBL" id="BAABJQ010000020">
    <property type="protein sequence ID" value="GAA5193892.1"/>
    <property type="molecule type" value="Genomic_DNA"/>
</dbReference>
<keyword evidence="2" id="KW-0238">DNA-binding</keyword>
<organism evidence="5 6">
    <name type="scientific">Rugosimonospora acidiphila</name>
    <dbReference type="NCBI Taxonomy" id="556531"/>
    <lineage>
        <taxon>Bacteria</taxon>
        <taxon>Bacillati</taxon>
        <taxon>Actinomycetota</taxon>
        <taxon>Actinomycetes</taxon>
        <taxon>Micromonosporales</taxon>
        <taxon>Micromonosporaceae</taxon>
        <taxon>Rugosimonospora</taxon>
    </lineage>
</organism>
<dbReference type="RefSeq" id="WP_345634724.1">
    <property type="nucleotide sequence ID" value="NZ_BAABJQ010000020.1"/>
</dbReference>
<dbReference type="Gene3D" id="3.40.50.2300">
    <property type="match status" value="2"/>
</dbReference>
<keyword evidence="6" id="KW-1185">Reference proteome</keyword>
<dbReference type="SMART" id="SM00420">
    <property type="entry name" value="HTH_DEOR"/>
    <property type="match status" value="1"/>
</dbReference>
<feature type="domain" description="HTH deoR-type" evidence="4">
    <location>
        <begin position="3"/>
        <end position="58"/>
    </location>
</feature>
<dbReference type="SUPFAM" id="SSF53822">
    <property type="entry name" value="Periplasmic binding protein-like I"/>
    <property type="match status" value="1"/>
</dbReference>
<dbReference type="CDD" id="cd06267">
    <property type="entry name" value="PBP1_LacI_sugar_binding-like"/>
    <property type="match status" value="1"/>
</dbReference>
<evidence type="ECO:0000256" key="1">
    <source>
        <dbReference type="ARBA" id="ARBA00023015"/>
    </source>
</evidence>
<dbReference type="Pfam" id="PF13377">
    <property type="entry name" value="Peripla_BP_3"/>
    <property type="match status" value="1"/>
</dbReference>
<dbReference type="InterPro" id="IPR036388">
    <property type="entry name" value="WH-like_DNA-bd_sf"/>
</dbReference>
<gene>
    <name evidence="5" type="ORF">GCM10023322_56920</name>
</gene>
<dbReference type="Pfam" id="PF08220">
    <property type="entry name" value="HTH_DeoR"/>
    <property type="match status" value="1"/>
</dbReference>
<evidence type="ECO:0000256" key="3">
    <source>
        <dbReference type="ARBA" id="ARBA00023163"/>
    </source>
</evidence>
<accession>A0ABP9SEM4</accession>
<dbReference type="Proteomes" id="UP001501570">
    <property type="component" value="Unassembled WGS sequence"/>
</dbReference>
<sequence length="364" mass="39504">MLAAERRSRILDTARRDGAVRAADLVQEFGVSLMTVRRDLDALARDGLVDKVHGGATLRAAAALASVPPATAPATRAIQVGVVVPTAYYYRRVVDGMREVFDQSGGRLTLNLSDYRVDDERSLIANLVESGVDGLVLVPSVGEEEQDAGYVEELRRLPVPTVLVERELPDHGLDALPTVRTAHERGVWAALDYLHTLGHERIALVDRGRTHTATVVRRGWARAVERLDLPHDLPNLSSHELGPGGSWQAGTLDDLFQRFAAYGNTAVLVHGDDDTLTINQHARRLGLSVPADLSIVAYDDELVGMADPPMTAVAPHKERVGQVAARLLLELIANGHDAEQPPVQHTLIQPRLVVRDSVAALTGR</sequence>
<evidence type="ECO:0000259" key="4">
    <source>
        <dbReference type="PROSITE" id="PS51000"/>
    </source>
</evidence>
<dbReference type="Gene3D" id="1.10.10.10">
    <property type="entry name" value="Winged helix-like DNA-binding domain superfamily/Winged helix DNA-binding domain"/>
    <property type="match status" value="1"/>
</dbReference>
<evidence type="ECO:0000313" key="6">
    <source>
        <dbReference type="Proteomes" id="UP001501570"/>
    </source>
</evidence>
<name>A0ABP9SEM4_9ACTN</name>
<dbReference type="PRINTS" id="PR00037">
    <property type="entry name" value="HTHLACR"/>
</dbReference>